<evidence type="ECO:0000313" key="3">
    <source>
        <dbReference type="EMBL" id="RAV22267.1"/>
    </source>
</evidence>
<name>A0A329MWS6_9BACL</name>
<feature type="domain" description="BD-FAE-like" evidence="2">
    <location>
        <begin position="32"/>
        <end position="218"/>
    </location>
</feature>
<dbReference type="InterPro" id="IPR049492">
    <property type="entry name" value="BD-FAE-like_dom"/>
</dbReference>
<dbReference type="Gene3D" id="3.40.50.1820">
    <property type="entry name" value="alpha/beta hydrolase"/>
    <property type="match status" value="1"/>
</dbReference>
<dbReference type="PANTHER" id="PTHR48081">
    <property type="entry name" value="AB HYDROLASE SUPERFAMILY PROTEIN C4A8.06C"/>
    <property type="match status" value="1"/>
</dbReference>
<dbReference type="Pfam" id="PF20434">
    <property type="entry name" value="BD-FAE"/>
    <property type="match status" value="1"/>
</dbReference>
<keyword evidence="4" id="KW-1185">Reference proteome</keyword>
<dbReference type="AlphaFoldDB" id="A0A329MWS6"/>
<evidence type="ECO:0000313" key="4">
    <source>
        <dbReference type="Proteomes" id="UP000250369"/>
    </source>
</evidence>
<comment type="caution">
    <text evidence="3">The sequence shown here is derived from an EMBL/GenBank/DDBJ whole genome shotgun (WGS) entry which is preliminary data.</text>
</comment>
<evidence type="ECO:0000259" key="2">
    <source>
        <dbReference type="Pfam" id="PF20434"/>
    </source>
</evidence>
<dbReference type="SUPFAM" id="SSF53474">
    <property type="entry name" value="alpha/beta-Hydrolases"/>
    <property type="match status" value="1"/>
</dbReference>
<reference evidence="3 4" key="1">
    <citation type="journal article" date="2009" name="Int. J. Syst. Evol. Microbiol.">
        <title>Paenibacillus contaminans sp. nov., isolated from a contaminated laboratory plate.</title>
        <authorList>
            <person name="Chou J.H."/>
            <person name="Lee J.H."/>
            <person name="Lin M.C."/>
            <person name="Chang P.S."/>
            <person name="Arun A.B."/>
            <person name="Young C.C."/>
            <person name="Chen W.M."/>
        </authorList>
    </citation>
    <scope>NUCLEOTIDE SEQUENCE [LARGE SCALE GENOMIC DNA]</scope>
    <source>
        <strain evidence="3 4">CKOBP-6</strain>
    </source>
</reference>
<protein>
    <submittedName>
        <fullName evidence="3">Alpha/beta hydrolase</fullName>
    </submittedName>
</protein>
<dbReference type="Proteomes" id="UP000250369">
    <property type="component" value="Unassembled WGS sequence"/>
</dbReference>
<dbReference type="RefSeq" id="WP_113029674.1">
    <property type="nucleotide sequence ID" value="NZ_QMFB01000002.1"/>
</dbReference>
<dbReference type="PANTHER" id="PTHR48081:SF6">
    <property type="entry name" value="PEPTIDASE S9 PROLYL OLIGOPEPTIDASE CATALYTIC DOMAIN-CONTAINING PROTEIN"/>
    <property type="match status" value="1"/>
</dbReference>
<proteinExistence type="predicted"/>
<evidence type="ECO:0000256" key="1">
    <source>
        <dbReference type="ARBA" id="ARBA00022801"/>
    </source>
</evidence>
<dbReference type="GO" id="GO:0016787">
    <property type="term" value="F:hydrolase activity"/>
    <property type="evidence" value="ECO:0007669"/>
    <property type="project" value="UniProtKB-KW"/>
</dbReference>
<gene>
    <name evidence="3" type="ORF">DQG23_04770</name>
</gene>
<dbReference type="EMBL" id="QMFB01000002">
    <property type="protein sequence ID" value="RAV22267.1"/>
    <property type="molecule type" value="Genomic_DNA"/>
</dbReference>
<dbReference type="InterPro" id="IPR050300">
    <property type="entry name" value="GDXG_lipolytic_enzyme"/>
</dbReference>
<organism evidence="3 4">
    <name type="scientific">Paenibacillus contaminans</name>
    <dbReference type="NCBI Taxonomy" id="450362"/>
    <lineage>
        <taxon>Bacteria</taxon>
        <taxon>Bacillati</taxon>
        <taxon>Bacillota</taxon>
        <taxon>Bacilli</taxon>
        <taxon>Bacillales</taxon>
        <taxon>Paenibacillaceae</taxon>
        <taxon>Paenibacillus</taxon>
    </lineage>
</organism>
<dbReference type="InterPro" id="IPR029058">
    <property type="entry name" value="AB_hydrolase_fold"/>
</dbReference>
<keyword evidence="1 3" id="KW-0378">Hydrolase</keyword>
<accession>A0A329MWS6</accession>
<sequence length="262" mass="28727">MKSLLWPNGAPFAQGSEAEDCPAITPYLVKSSEPAPAIAVFPGGGYGGRAYGEGEPVALWLNTIGISAFVVDYRVSPYRHPCPLLDAKRAIRTIRSRAKEWNIDTNRVGALGFSAGGHLVSTLGTHYDSGKEEAADPIERESSRPDLLILCYPVISFGEKGHRGSMHSLLGAQPDELLVKALSNENNVTRETPKTFLWHTANDEAVPVENSLLFAQALSDNGVPFALHVYPYGVHGLKLAEEYPQPRLWLKECELWLRDEGF</sequence>
<dbReference type="OrthoDB" id="9794725at2"/>